<dbReference type="InterPro" id="IPR011006">
    <property type="entry name" value="CheY-like_superfamily"/>
</dbReference>
<dbReference type="Proteomes" id="UP001209083">
    <property type="component" value="Chromosome"/>
</dbReference>
<dbReference type="Pfam" id="PF00072">
    <property type="entry name" value="Response_reg"/>
    <property type="match status" value="1"/>
</dbReference>
<keyword evidence="1" id="KW-0597">Phosphoprotein</keyword>
<evidence type="ECO:0000313" key="4">
    <source>
        <dbReference type="EMBL" id="WGW11065.1"/>
    </source>
</evidence>
<evidence type="ECO:0000259" key="2">
    <source>
        <dbReference type="PROSITE" id="PS50110"/>
    </source>
</evidence>
<dbReference type="PROSITE" id="PS50110">
    <property type="entry name" value="RESPONSE_REGULATORY"/>
    <property type="match status" value="1"/>
</dbReference>
<dbReference type="PANTHER" id="PTHR37299:SF1">
    <property type="entry name" value="STAGE 0 SPORULATION PROTEIN A HOMOLOG"/>
    <property type="match status" value="1"/>
</dbReference>
<gene>
    <name evidence="4" type="ORF">LWF01_13270</name>
</gene>
<dbReference type="Gene3D" id="2.40.50.1020">
    <property type="entry name" value="LytTr DNA-binding domain"/>
    <property type="match status" value="1"/>
</dbReference>
<name>A0ABY8QRM4_9MICO</name>
<feature type="modified residue" description="4-aspartylphosphate" evidence="1">
    <location>
        <position position="70"/>
    </location>
</feature>
<dbReference type="SMART" id="SM00850">
    <property type="entry name" value="LytTR"/>
    <property type="match status" value="1"/>
</dbReference>
<keyword evidence="4" id="KW-0238">DNA-binding</keyword>
<dbReference type="Gene3D" id="3.40.50.2300">
    <property type="match status" value="1"/>
</dbReference>
<reference evidence="4 5" key="1">
    <citation type="submission" date="2023-05" db="EMBL/GenBank/DDBJ databases">
        <title>Lithophilousrod everest ZFBP1038 complete genpme.</title>
        <authorList>
            <person name="Tian M."/>
        </authorList>
    </citation>
    <scope>NUCLEOTIDE SEQUENCE [LARGE SCALE GENOMIC DNA]</scope>
    <source>
        <strain evidence="4 5">ZFBP1038</strain>
    </source>
</reference>
<evidence type="ECO:0000259" key="3">
    <source>
        <dbReference type="PROSITE" id="PS50930"/>
    </source>
</evidence>
<protein>
    <submittedName>
        <fullName evidence="4">LytTR family DNA-binding domain-containing protein</fullName>
    </submittedName>
</protein>
<evidence type="ECO:0000256" key="1">
    <source>
        <dbReference type="PROSITE-ProRule" id="PRU00169"/>
    </source>
</evidence>
<dbReference type="InterPro" id="IPR046947">
    <property type="entry name" value="LytR-like"/>
</dbReference>
<dbReference type="InterPro" id="IPR001789">
    <property type="entry name" value="Sig_transdc_resp-reg_receiver"/>
</dbReference>
<feature type="domain" description="HTH LytTR-type" evidence="3">
    <location>
        <begin position="151"/>
        <end position="253"/>
    </location>
</feature>
<dbReference type="SUPFAM" id="SSF52172">
    <property type="entry name" value="CheY-like"/>
    <property type="match status" value="1"/>
</dbReference>
<evidence type="ECO:0000313" key="5">
    <source>
        <dbReference type="Proteomes" id="UP001209083"/>
    </source>
</evidence>
<dbReference type="Pfam" id="PF04397">
    <property type="entry name" value="LytTR"/>
    <property type="match status" value="1"/>
</dbReference>
<sequence length="257" mass="28138">MTTPSQPPAPIQRTAELSVLAVDDEPPALAELSFLLGEDPRIGKVSRAGSAASALKILETESRIDAVFTDIRMPGLDGVDLASLLGRFSVRPQVVFVTAHVEHAALAYDLDVTDYVVKPVREERLAEAIRRVVSNTQAARPGSREPDDETLPIDLGGVTRFIQRSDVTHVEASGDYARLHTASGSHLLRTPLSTLEERWAEAGFVRIHRSTLVSLSHVDEIRSVGGRTVVRLGDQELTVARRNTPGFRDLVAKNRRR</sequence>
<dbReference type="PANTHER" id="PTHR37299">
    <property type="entry name" value="TRANSCRIPTIONAL REGULATOR-RELATED"/>
    <property type="match status" value="1"/>
</dbReference>
<feature type="domain" description="Response regulatory" evidence="2">
    <location>
        <begin position="18"/>
        <end position="133"/>
    </location>
</feature>
<dbReference type="SMART" id="SM00448">
    <property type="entry name" value="REC"/>
    <property type="match status" value="1"/>
</dbReference>
<keyword evidence="5" id="KW-1185">Reference proteome</keyword>
<dbReference type="PROSITE" id="PS50930">
    <property type="entry name" value="HTH_LYTTR"/>
    <property type="match status" value="1"/>
</dbReference>
<dbReference type="EMBL" id="CP090958">
    <property type="protein sequence ID" value="WGW11065.1"/>
    <property type="molecule type" value="Genomic_DNA"/>
</dbReference>
<proteinExistence type="predicted"/>
<organism evidence="4 5">
    <name type="scientific">Saxibacter everestensis</name>
    <dbReference type="NCBI Taxonomy" id="2909229"/>
    <lineage>
        <taxon>Bacteria</taxon>
        <taxon>Bacillati</taxon>
        <taxon>Actinomycetota</taxon>
        <taxon>Actinomycetes</taxon>
        <taxon>Micrococcales</taxon>
        <taxon>Brevibacteriaceae</taxon>
        <taxon>Saxibacter</taxon>
    </lineage>
</organism>
<dbReference type="InterPro" id="IPR007492">
    <property type="entry name" value="LytTR_DNA-bd_dom"/>
</dbReference>
<accession>A0ABY8QRM4</accession>
<dbReference type="GO" id="GO:0003677">
    <property type="term" value="F:DNA binding"/>
    <property type="evidence" value="ECO:0007669"/>
    <property type="project" value="UniProtKB-KW"/>
</dbReference>
<dbReference type="RefSeq" id="WP_349637848.1">
    <property type="nucleotide sequence ID" value="NZ_CP090958.1"/>
</dbReference>